<dbReference type="SUPFAM" id="SSF102705">
    <property type="entry name" value="NIF3 (NGG1p interacting factor 3)-like"/>
    <property type="match status" value="1"/>
</dbReference>
<dbReference type="Pfam" id="PF01784">
    <property type="entry name" value="DUF34_NIF3"/>
    <property type="match status" value="1"/>
</dbReference>
<protein>
    <submittedName>
        <fullName evidence="3">NIF3 (NGG1p interacting factor 3)</fullName>
    </submittedName>
</protein>
<comment type="similarity">
    <text evidence="1">Belongs to the GTP cyclohydrolase I type 2/NIF3 family.</text>
</comment>
<dbReference type="PIRSF" id="PIRSF037489">
    <property type="entry name" value="UCP037489_NIF3_YqfO"/>
    <property type="match status" value="1"/>
</dbReference>
<sequence length="348" mass="38432">MKVTGNDLIGWMESWAPRSLAESWDHPGLQVGDPRRRVTKVLISLDLTEENVDLAVREGAEMVISHHPFLFKAIRELDLRTYKGRVIEKLVKHDILSFAAHTNLDTAKGGVNDALAAALSLSDTEGLVFEQEAKERKLALYVKPVTAKVLRHTLSELYGDAVNHFYLLDDEDDATDEAKLECNVPTALLASVLAKVQEICGDIHYDVYTLESHGYKEYMGRIGNLPAPMSGKEALSYIKERLGIPVLRYAGNPNVTISRVAVLGGAGSEFAALAKAKGADLYLTGDLKYHEAQDASRLGLLIADGGHFYTERVIVPSLAKRLRTYAAEHGWEIEVIEDSRAEDIFGEM</sequence>
<dbReference type="InterPro" id="IPR002678">
    <property type="entry name" value="DUF34/NIF3"/>
</dbReference>
<accession>A0A8S5NN08</accession>
<evidence type="ECO:0000256" key="1">
    <source>
        <dbReference type="ARBA" id="ARBA00006964"/>
    </source>
</evidence>
<dbReference type="PANTHER" id="PTHR13799">
    <property type="entry name" value="NGG1 INTERACTING FACTOR 3"/>
    <property type="match status" value="1"/>
</dbReference>
<dbReference type="InterPro" id="IPR017221">
    <property type="entry name" value="DUF34/NIF3_bac"/>
</dbReference>
<evidence type="ECO:0000256" key="2">
    <source>
        <dbReference type="ARBA" id="ARBA00022723"/>
    </source>
</evidence>
<dbReference type="NCBIfam" id="TIGR00486">
    <property type="entry name" value="YbgI_SA1388"/>
    <property type="match status" value="1"/>
</dbReference>
<dbReference type="EMBL" id="BK015209">
    <property type="protein sequence ID" value="DAD96110.1"/>
    <property type="molecule type" value="Genomic_DNA"/>
</dbReference>
<dbReference type="GO" id="GO:0046872">
    <property type="term" value="F:metal ion binding"/>
    <property type="evidence" value="ECO:0007669"/>
    <property type="project" value="UniProtKB-KW"/>
</dbReference>
<dbReference type="InterPro" id="IPR036069">
    <property type="entry name" value="DUF34/NIF3_sf"/>
</dbReference>
<dbReference type="PANTHER" id="PTHR13799:SF14">
    <property type="entry name" value="GTP CYCLOHYDROLASE 1 TYPE 2 HOMOLOG"/>
    <property type="match status" value="1"/>
</dbReference>
<dbReference type="FunFam" id="3.40.1390.30:FF:000001">
    <property type="entry name" value="GTP cyclohydrolase 1 type 2"/>
    <property type="match status" value="1"/>
</dbReference>
<proteinExistence type="inferred from homology"/>
<keyword evidence="2" id="KW-0479">Metal-binding</keyword>
<dbReference type="Gene3D" id="3.40.1390.30">
    <property type="entry name" value="NIF3 (NGG1p interacting factor 3)-like"/>
    <property type="match status" value="2"/>
</dbReference>
<evidence type="ECO:0000313" key="3">
    <source>
        <dbReference type="EMBL" id="DAD96110.1"/>
    </source>
</evidence>
<organism evidence="3">
    <name type="scientific">Myoviridae sp. ct2th6</name>
    <dbReference type="NCBI Taxonomy" id="2826606"/>
    <lineage>
        <taxon>Viruses</taxon>
        <taxon>Duplodnaviria</taxon>
        <taxon>Heunggongvirae</taxon>
        <taxon>Uroviricota</taxon>
        <taxon>Caudoviricetes</taxon>
    </lineage>
</organism>
<name>A0A8S5NN08_9CAUD</name>
<reference evidence="3" key="1">
    <citation type="journal article" date="2021" name="Proc. Natl. Acad. Sci. U.S.A.">
        <title>A Catalog of Tens of Thousands of Viruses from Human Metagenomes Reveals Hidden Associations with Chronic Diseases.</title>
        <authorList>
            <person name="Tisza M.J."/>
            <person name="Buck C.B."/>
        </authorList>
    </citation>
    <scope>NUCLEOTIDE SEQUENCE</scope>
    <source>
        <strain evidence="3">Ct2th6</strain>
    </source>
</reference>